<evidence type="ECO:0000256" key="1">
    <source>
        <dbReference type="SAM" id="Coils"/>
    </source>
</evidence>
<feature type="region of interest" description="Disordered" evidence="2">
    <location>
        <begin position="53"/>
        <end position="74"/>
    </location>
</feature>
<keyword evidence="1" id="KW-0175">Coiled coil</keyword>
<dbReference type="Gene3D" id="1.20.5.170">
    <property type="match status" value="1"/>
</dbReference>
<keyword evidence="3" id="KW-0472">Membrane</keyword>
<dbReference type="SMART" id="SM00338">
    <property type="entry name" value="BRLZ"/>
    <property type="match status" value="1"/>
</dbReference>
<evidence type="ECO:0000259" key="4">
    <source>
        <dbReference type="PROSITE" id="PS50217"/>
    </source>
</evidence>
<name>A0ABQ8XJI1_9EUKA</name>
<keyword evidence="3" id="KW-0812">Transmembrane</keyword>
<dbReference type="SUPFAM" id="SSF57959">
    <property type="entry name" value="Leucine zipper domain"/>
    <property type="match status" value="1"/>
</dbReference>
<dbReference type="EMBL" id="JAOAOG010000288">
    <property type="protein sequence ID" value="KAJ6232765.1"/>
    <property type="molecule type" value="Genomic_DNA"/>
</dbReference>
<dbReference type="PROSITE" id="PS50217">
    <property type="entry name" value="BZIP"/>
    <property type="match status" value="1"/>
</dbReference>
<dbReference type="InterPro" id="IPR006461">
    <property type="entry name" value="PLAC_motif_containing"/>
</dbReference>
<dbReference type="InterPro" id="IPR046347">
    <property type="entry name" value="bZIP_sf"/>
</dbReference>
<feature type="compositionally biased region" description="Basic and acidic residues" evidence="2">
    <location>
        <begin position="53"/>
        <end position="73"/>
    </location>
</feature>
<gene>
    <name evidence="5" type="ORF">M0813_04571</name>
</gene>
<feature type="coiled-coil region" evidence="1">
    <location>
        <begin position="192"/>
        <end position="267"/>
    </location>
</feature>
<feature type="region of interest" description="Disordered" evidence="2">
    <location>
        <begin position="294"/>
        <end position="313"/>
    </location>
</feature>
<comment type="caution">
    <text evidence="5">The sequence shown here is derived from an EMBL/GenBank/DDBJ whole genome shotgun (WGS) entry which is preliminary data.</text>
</comment>
<dbReference type="PROSITE" id="PS00036">
    <property type="entry name" value="BZIP_BASIC"/>
    <property type="match status" value="1"/>
</dbReference>
<evidence type="ECO:0000313" key="5">
    <source>
        <dbReference type="EMBL" id="KAJ6232765.1"/>
    </source>
</evidence>
<evidence type="ECO:0000256" key="3">
    <source>
        <dbReference type="SAM" id="Phobius"/>
    </source>
</evidence>
<dbReference type="Pfam" id="PF00170">
    <property type="entry name" value="bZIP_1"/>
    <property type="match status" value="1"/>
</dbReference>
<accession>A0ABQ8XJI1</accession>
<dbReference type="NCBIfam" id="TIGR01571">
    <property type="entry name" value="A_thal_Cys_rich"/>
    <property type="match status" value="1"/>
</dbReference>
<evidence type="ECO:0000313" key="6">
    <source>
        <dbReference type="Proteomes" id="UP001150062"/>
    </source>
</evidence>
<dbReference type="Proteomes" id="UP001150062">
    <property type="component" value="Unassembled WGS sequence"/>
</dbReference>
<feature type="transmembrane region" description="Helical" evidence="3">
    <location>
        <begin position="356"/>
        <end position="377"/>
    </location>
</feature>
<sequence length="521" mass="60769">MNKKNEKEREFPDHLQNLENFFIEIPEDGADFSLYEPYQTQESESLLVFESEKRGGLTKNGNKEENGNNKDNDNFNFNLNLPPININKNDPLLNTIHLQDLSKIKSWERSDLKGGKQSFTRREGKKLILCKTRKRKKTKKLDRVLEKAKVSKQKKSQRLDSYQQEIKSKFKKKQIVKNLNGEMVDILSPMTKEQFNLLSKEQKAQRKKLQNRISAETSRGRARIRLSNLNELAKSLKKKNQSLSVFVNELKQEKDHMRQEIIELKKQVQNPNAKTEQLFSSNFNLEKSKDVENSIHHHHHHENDFYSQKTNNEKMPKENPIIGIFHKMGEKKNEFLQNTKLNKNIFLDSDNYQESLASGFLLIFLICCGILFHNTLVVHSQGKRTTTTTLAFSSRHLAASDKNLILFDDQDYEDHDDFYEDMTNYWDTSFLQCLSDIPICLKTIFCPCLVLAGNKAGADERECNLCDCLCCPREYFTRQQIRSKYGFEESVLMDCLMTTPPLLMLALCQDARELKARKDMK</sequence>
<protein>
    <submittedName>
        <fullName evidence="5">Cell number regulator 2</fullName>
    </submittedName>
</protein>
<proteinExistence type="predicted"/>
<keyword evidence="6" id="KW-1185">Reference proteome</keyword>
<evidence type="ECO:0000256" key="2">
    <source>
        <dbReference type="SAM" id="MobiDB-lite"/>
    </source>
</evidence>
<dbReference type="InterPro" id="IPR004827">
    <property type="entry name" value="bZIP"/>
</dbReference>
<dbReference type="Pfam" id="PF04749">
    <property type="entry name" value="PLAC8"/>
    <property type="match status" value="1"/>
</dbReference>
<keyword evidence="3" id="KW-1133">Transmembrane helix</keyword>
<feature type="domain" description="BZIP" evidence="4">
    <location>
        <begin position="201"/>
        <end position="264"/>
    </location>
</feature>
<dbReference type="PANTHER" id="PTHR15907">
    <property type="entry name" value="DUF614 FAMILY PROTEIN-RELATED"/>
    <property type="match status" value="1"/>
</dbReference>
<organism evidence="5 6">
    <name type="scientific">Anaeramoeba flamelloides</name>
    <dbReference type="NCBI Taxonomy" id="1746091"/>
    <lineage>
        <taxon>Eukaryota</taxon>
        <taxon>Metamonada</taxon>
        <taxon>Anaeramoebidae</taxon>
        <taxon>Anaeramoeba</taxon>
    </lineage>
</organism>
<reference evidence="5" key="1">
    <citation type="submission" date="2022-08" db="EMBL/GenBank/DDBJ databases">
        <title>Novel sulfate-reducing endosymbionts in the free-living metamonad Anaeramoeba.</title>
        <authorList>
            <person name="Jerlstrom-Hultqvist J."/>
            <person name="Cepicka I."/>
            <person name="Gallot-Lavallee L."/>
            <person name="Salas-Leiva D."/>
            <person name="Curtis B.A."/>
            <person name="Zahonova K."/>
            <person name="Pipaliya S."/>
            <person name="Dacks J."/>
            <person name="Roger A.J."/>
        </authorList>
    </citation>
    <scope>NUCLEOTIDE SEQUENCE</scope>
    <source>
        <strain evidence="5">Schooner1</strain>
    </source>
</reference>